<reference evidence="1 2" key="1">
    <citation type="submission" date="2022-07" db="EMBL/GenBank/DDBJ databases">
        <title>Genome-wide signatures of adaptation to extreme environments.</title>
        <authorList>
            <person name="Cho C.H."/>
            <person name="Yoon H.S."/>
        </authorList>
    </citation>
    <scope>NUCLEOTIDE SEQUENCE [LARGE SCALE GENOMIC DNA]</scope>
    <source>
        <strain evidence="1 2">DBV 063 E5</strain>
    </source>
</reference>
<dbReference type="InterPro" id="IPR016084">
    <property type="entry name" value="Haem_Oase-like_multi-hlx"/>
</dbReference>
<dbReference type="GO" id="GO:0005829">
    <property type="term" value="C:cytosol"/>
    <property type="evidence" value="ECO:0007669"/>
    <property type="project" value="TreeGrafter"/>
</dbReference>
<dbReference type="Gene3D" id="1.20.910.10">
    <property type="entry name" value="Heme oxygenase-like"/>
    <property type="match status" value="1"/>
</dbReference>
<dbReference type="PANTHER" id="PTHR43198">
    <property type="entry name" value="BIFUNCTIONAL TH2 PROTEIN"/>
    <property type="match status" value="1"/>
</dbReference>
<name>A0AAV9J1T1_CYACA</name>
<proteinExistence type="predicted"/>
<gene>
    <name evidence="1" type="ORF">CDCA_CDCA18G4587</name>
</gene>
<dbReference type="EMBL" id="JANCYW010000018">
    <property type="protein sequence ID" value="KAK4538562.1"/>
    <property type="molecule type" value="Genomic_DNA"/>
</dbReference>
<dbReference type="InterPro" id="IPR050967">
    <property type="entry name" value="Thiamine_Salvage_TenA"/>
</dbReference>
<sequence>MYLDTTEPSTGHSRRLWLHSAGQFDRVLQTPFLRSLSEGTLDRHLFTVFVESDREFLLSYVRCLNLLAYASDEWDECRVLQELVAGIFAELEAVHDARPGGRDVALAGAALQAETSLREVVRDYRACIEAGAATLARDMWAAQVGPVAGAGSPRSSHTAAVYASRRARLFLLALLLPCMALYARIGTALQPRLTSTSTTAAKAPSMPPAYRDWIATYAGDAFQLRAWGMEALLDKWVESLCTEYEQDVHQVDEWLACDAYAVALDHEVRLFAAASHET</sequence>
<evidence type="ECO:0000313" key="1">
    <source>
        <dbReference type="EMBL" id="KAK4538562.1"/>
    </source>
</evidence>
<comment type="caution">
    <text evidence="1">The sequence shown here is derived from an EMBL/GenBank/DDBJ whole genome shotgun (WGS) entry which is preliminary data.</text>
</comment>
<dbReference type="SUPFAM" id="SSF48613">
    <property type="entry name" value="Heme oxygenase-like"/>
    <property type="match status" value="1"/>
</dbReference>
<dbReference type="AlphaFoldDB" id="A0AAV9J1T1"/>
<organism evidence="1 2">
    <name type="scientific">Cyanidium caldarium</name>
    <name type="common">Red alga</name>
    <dbReference type="NCBI Taxonomy" id="2771"/>
    <lineage>
        <taxon>Eukaryota</taxon>
        <taxon>Rhodophyta</taxon>
        <taxon>Bangiophyceae</taxon>
        <taxon>Cyanidiales</taxon>
        <taxon>Cyanidiaceae</taxon>
        <taxon>Cyanidium</taxon>
    </lineage>
</organism>
<evidence type="ECO:0000313" key="2">
    <source>
        <dbReference type="Proteomes" id="UP001301350"/>
    </source>
</evidence>
<accession>A0AAV9J1T1</accession>
<evidence type="ECO:0008006" key="3">
    <source>
        <dbReference type="Google" id="ProtNLM"/>
    </source>
</evidence>
<protein>
    <recommendedName>
        <fullName evidence="3">Thiaminase-2/PQQC domain-containing protein</fullName>
    </recommendedName>
</protein>
<dbReference type="PANTHER" id="PTHR43198:SF2">
    <property type="entry name" value="SI:CH1073-67J19.1-RELATED"/>
    <property type="match status" value="1"/>
</dbReference>
<dbReference type="Proteomes" id="UP001301350">
    <property type="component" value="Unassembled WGS sequence"/>
</dbReference>
<keyword evidence="2" id="KW-1185">Reference proteome</keyword>